<evidence type="ECO:0000313" key="3">
    <source>
        <dbReference type="Proteomes" id="UP000181980"/>
    </source>
</evidence>
<evidence type="ECO:0000256" key="1">
    <source>
        <dbReference type="SAM" id="MobiDB-lite"/>
    </source>
</evidence>
<organism evidence="2 3">
    <name type="scientific">Jiangella alba</name>
    <dbReference type="NCBI Taxonomy" id="561176"/>
    <lineage>
        <taxon>Bacteria</taxon>
        <taxon>Bacillati</taxon>
        <taxon>Actinomycetota</taxon>
        <taxon>Actinomycetes</taxon>
        <taxon>Jiangellales</taxon>
        <taxon>Jiangellaceae</taxon>
        <taxon>Jiangella</taxon>
    </lineage>
</organism>
<feature type="region of interest" description="Disordered" evidence="1">
    <location>
        <begin position="1"/>
        <end position="94"/>
    </location>
</feature>
<dbReference type="RefSeq" id="WP_069111650.1">
    <property type="nucleotide sequence ID" value="NZ_FNUC01000003.1"/>
</dbReference>
<keyword evidence="3" id="KW-1185">Reference proteome</keyword>
<dbReference type="STRING" id="561176.SAMN04488561_3301"/>
<feature type="compositionally biased region" description="Low complexity" evidence="1">
    <location>
        <begin position="1"/>
        <end position="17"/>
    </location>
</feature>
<evidence type="ECO:0000313" key="2">
    <source>
        <dbReference type="EMBL" id="SEE90893.1"/>
    </source>
</evidence>
<sequence>MTTATASAPTTATYSAADLNAQSAAERHDPHALSLPKGNDDSPKPTPRKRAAKKTTAKKATPAKKAPAKATSVRKTSPAKPTKATGPQRVQAPDAVAQDISRRLLAARAAGIPRPVLAQECGYTQSVVWRGEQGRALASEVEAFTRMLDRIDAGKITPPERKRGRPSQLVELKAAVDSAVELIEKARATKTATQRNQQLDQALALLTRTN</sequence>
<proteinExistence type="predicted"/>
<feature type="compositionally biased region" description="Low complexity" evidence="1">
    <location>
        <begin position="58"/>
        <end position="71"/>
    </location>
</feature>
<gene>
    <name evidence="2" type="ORF">SAMN04488561_3301</name>
</gene>
<feature type="compositionally biased region" description="Basic residues" evidence="1">
    <location>
        <begin position="46"/>
        <end position="57"/>
    </location>
</feature>
<dbReference type="Proteomes" id="UP000181980">
    <property type="component" value="Unassembled WGS sequence"/>
</dbReference>
<dbReference type="EMBL" id="FNUC01000003">
    <property type="protein sequence ID" value="SEE90893.1"/>
    <property type="molecule type" value="Genomic_DNA"/>
</dbReference>
<protein>
    <submittedName>
        <fullName evidence="2">Uncharacterized protein</fullName>
    </submittedName>
</protein>
<accession>A0A1H5MNU6</accession>
<dbReference type="AlphaFoldDB" id="A0A1H5MNU6"/>
<reference evidence="3" key="1">
    <citation type="submission" date="2016-10" db="EMBL/GenBank/DDBJ databases">
        <authorList>
            <person name="Varghese N."/>
            <person name="Submissions S."/>
        </authorList>
    </citation>
    <scope>NUCLEOTIDE SEQUENCE [LARGE SCALE GENOMIC DNA]</scope>
    <source>
        <strain evidence="3">DSM 45237</strain>
    </source>
</reference>
<name>A0A1H5MNU6_9ACTN</name>